<feature type="transmembrane region" description="Helical" evidence="1">
    <location>
        <begin position="48"/>
        <end position="67"/>
    </location>
</feature>
<comment type="caution">
    <text evidence="2">The sequence shown here is derived from an EMBL/GenBank/DDBJ whole genome shotgun (WGS) entry which is preliminary data.</text>
</comment>
<name>A0A7C6A8S0_UNCW3</name>
<proteinExistence type="predicted"/>
<sequence length="70" mass="7941">MTGIRDPIRAKRRCNLTRFGTSRGDEGFTSLRSVDALRFRLISKTKTFFSLSAFGIPSFYIFVRLSGLGF</sequence>
<accession>A0A7C6A8S0</accession>
<evidence type="ECO:0000313" key="2">
    <source>
        <dbReference type="EMBL" id="HHS51364.1"/>
    </source>
</evidence>
<reference evidence="2" key="1">
    <citation type="journal article" date="2020" name="mSystems">
        <title>Genome- and Community-Level Interaction Insights into Carbon Utilization and Element Cycling Functions of Hydrothermarchaeota in Hydrothermal Sediment.</title>
        <authorList>
            <person name="Zhou Z."/>
            <person name="Liu Y."/>
            <person name="Xu W."/>
            <person name="Pan J."/>
            <person name="Luo Z.H."/>
            <person name="Li M."/>
        </authorList>
    </citation>
    <scope>NUCLEOTIDE SEQUENCE [LARGE SCALE GENOMIC DNA]</scope>
    <source>
        <strain evidence="2">SpSt-876</strain>
    </source>
</reference>
<protein>
    <submittedName>
        <fullName evidence="2">Uncharacterized protein</fullName>
    </submittedName>
</protein>
<dbReference type="EMBL" id="DTLI01000017">
    <property type="protein sequence ID" value="HHS51364.1"/>
    <property type="molecule type" value="Genomic_DNA"/>
</dbReference>
<keyword evidence="1" id="KW-0472">Membrane</keyword>
<organism evidence="2">
    <name type="scientific">candidate division WOR-3 bacterium</name>
    <dbReference type="NCBI Taxonomy" id="2052148"/>
    <lineage>
        <taxon>Bacteria</taxon>
        <taxon>Bacteria division WOR-3</taxon>
    </lineage>
</organism>
<dbReference type="AlphaFoldDB" id="A0A7C6A8S0"/>
<evidence type="ECO:0000256" key="1">
    <source>
        <dbReference type="SAM" id="Phobius"/>
    </source>
</evidence>
<gene>
    <name evidence="2" type="ORF">ENW73_00650</name>
</gene>
<keyword evidence="1" id="KW-1133">Transmembrane helix</keyword>
<keyword evidence="1" id="KW-0812">Transmembrane</keyword>